<dbReference type="AlphaFoldDB" id="A0A151WIK6"/>
<dbReference type="SMART" id="SM00980">
    <property type="entry name" value="THAP"/>
    <property type="match status" value="1"/>
</dbReference>
<keyword evidence="4 5" id="KW-0238">DNA-binding</keyword>
<reference evidence="7 8" key="1">
    <citation type="submission" date="2015-09" db="EMBL/GenBank/DDBJ databases">
        <title>Trachymyrmex zeteki WGS genome.</title>
        <authorList>
            <person name="Nygaard S."/>
            <person name="Hu H."/>
            <person name="Boomsma J."/>
            <person name="Zhang G."/>
        </authorList>
    </citation>
    <scope>NUCLEOTIDE SEQUENCE [LARGE SCALE GENOMIC DNA]</scope>
    <source>
        <strain evidence="7">Tzet28-1</strain>
        <tissue evidence="7">Whole body</tissue>
    </source>
</reference>
<keyword evidence="2 5" id="KW-0863">Zinc-finger</keyword>
<keyword evidence="8" id="KW-1185">Reference proteome</keyword>
<dbReference type="PANTHER" id="PTHR46927">
    <property type="entry name" value="AGAP005574-PA"/>
    <property type="match status" value="1"/>
</dbReference>
<dbReference type="KEGG" id="mzt:108729727"/>
<dbReference type="Proteomes" id="UP000075809">
    <property type="component" value="Unassembled WGS sequence"/>
</dbReference>
<evidence type="ECO:0000259" key="6">
    <source>
        <dbReference type="PROSITE" id="PS50950"/>
    </source>
</evidence>
<dbReference type="SUPFAM" id="SSF57716">
    <property type="entry name" value="Glucocorticoid receptor-like (DNA-binding domain)"/>
    <property type="match status" value="1"/>
</dbReference>
<dbReference type="Pfam" id="PF05485">
    <property type="entry name" value="THAP"/>
    <property type="match status" value="1"/>
</dbReference>
<dbReference type="InterPro" id="IPR006612">
    <property type="entry name" value="THAP_Znf"/>
</dbReference>
<feature type="domain" description="THAP-type" evidence="6">
    <location>
        <begin position="1"/>
        <end position="79"/>
    </location>
</feature>
<organism evidence="7 8">
    <name type="scientific">Mycetomoellerius zeteki</name>
    <dbReference type="NCBI Taxonomy" id="64791"/>
    <lineage>
        <taxon>Eukaryota</taxon>
        <taxon>Metazoa</taxon>
        <taxon>Ecdysozoa</taxon>
        <taxon>Arthropoda</taxon>
        <taxon>Hexapoda</taxon>
        <taxon>Insecta</taxon>
        <taxon>Pterygota</taxon>
        <taxon>Neoptera</taxon>
        <taxon>Endopterygota</taxon>
        <taxon>Hymenoptera</taxon>
        <taxon>Apocrita</taxon>
        <taxon>Aculeata</taxon>
        <taxon>Formicoidea</taxon>
        <taxon>Formicidae</taxon>
        <taxon>Myrmicinae</taxon>
        <taxon>Mycetomoellerius</taxon>
    </lineage>
</organism>
<dbReference type="PANTHER" id="PTHR46927:SF3">
    <property type="entry name" value="THAP-TYPE DOMAIN-CONTAINING PROTEIN"/>
    <property type="match status" value="1"/>
</dbReference>
<dbReference type="OrthoDB" id="7698091at2759"/>
<dbReference type="EMBL" id="KQ983089">
    <property type="protein sequence ID" value="KYQ47678.1"/>
    <property type="molecule type" value="Genomic_DNA"/>
</dbReference>
<evidence type="ECO:0000256" key="1">
    <source>
        <dbReference type="ARBA" id="ARBA00022723"/>
    </source>
</evidence>
<keyword evidence="1" id="KW-0479">Metal-binding</keyword>
<accession>A0A151WIK6</accession>
<protein>
    <submittedName>
        <fullName evidence="7">THAP domain-containing protein 4</fullName>
    </submittedName>
</protein>
<dbReference type="InterPro" id="IPR052224">
    <property type="entry name" value="THAP_domain_protein"/>
</dbReference>
<evidence type="ECO:0000313" key="7">
    <source>
        <dbReference type="EMBL" id="KYQ47678.1"/>
    </source>
</evidence>
<evidence type="ECO:0000313" key="8">
    <source>
        <dbReference type="Proteomes" id="UP000075809"/>
    </source>
</evidence>
<evidence type="ECO:0000256" key="4">
    <source>
        <dbReference type="ARBA" id="ARBA00023125"/>
    </source>
</evidence>
<keyword evidence="3" id="KW-0862">Zinc</keyword>
<evidence type="ECO:0000256" key="2">
    <source>
        <dbReference type="ARBA" id="ARBA00022771"/>
    </source>
</evidence>
<dbReference type="GO" id="GO:0008270">
    <property type="term" value="F:zinc ion binding"/>
    <property type="evidence" value="ECO:0007669"/>
    <property type="project" value="UniProtKB-KW"/>
</dbReference>
<name>A0A151WIK6_9HYME</name>
<evidence type="ECO:0000256" key="3">
    <source>
        <dbReference type="ARBA" id="ARBA00022833"/>
    </source>
</evidence>
<proteinExistence type="predicted"/>
<dbReference type="GO" id="GO:0003677">
    <property type="term" value="F:DNA binding"/>
    <property type="evidence" value="ECO:0007669"/>
    <property type="project" value="UniProtKB-UniRule"/>
</dbReference>
<dbReference type="PROSITE" id="PS50950">
    <property type="entry name" value="ZF_THAP"/>
    <property type="match status" value="1"/>
</dbReference>
<gene>
    <name evidence="7" type="ORF">ALC60_13434</name>
</gene>
<evidence type="ECO:0000256" key="5">
    <source>
        <dbReference type="PROSITE-ProRule" id="PRU00309"/>
    </source>
</evidence>
<sequence>MPGCCVPNCKNSAAKGFLMKHFPKNVERRTQWAVNIPRANWIPTDSSCICEIHFSPEMWEKPRSDGKRILKCHATPNIFEPCLKTIIASKQNTELIQSVQTVEMNENSNLSSNDIIAQQEESIEFFIVPVTENQPNLSSSNHDDKIDWKKKYEKLNDLFKKREKMYNTVLRKCNCLNNTLVKRLNTEKQNQHKQYVNTKLYSIITKVFTNDQIKALTKKSTRGSKWSEETLKKAVRLRITCGANGYKELLQQHIPLPSLRTLQEKMATLHFEQGICKEILNILKEK</sequence>